<dbReference type="EMBL" id="JACCFM010000001">
    <property type="protein sequence ID" value="NYJ21595.1"/>
    <property type="molecule type" value="Genomic_DNA"/>
</dbReference>
<keyword evidence="5" id="KW-1185">Reference proteome</keyword>
<dbReference type="InterPro" id="IPR025241">
    <property type="entry name" value="DUF4190"/>
</dbReference>
<dbReference type="RefSeq" id="WP_179580170.1">
    <property type="nucleotide sequence ID" value="NZ_JACCFM010000001.1"/>
</dbReference>
<sequence>MTDPTLPNDAASAVPPTTPPISDAPTSEAPSAAPADAAPSAAPTYGAQPATPTYAAPPAYNAQPAPGAPAYGAAPTMQPGYAQPVPAAPAGSTYNVLAIISLVSAFFFNLVAIITGHIALSQIKRTGENGRGLAIAGVVIGYVSLAVSILVGALFIIGMIAAGSYSSTY</sequence>
<accession>A0A7Z0EI01</accession>
<dbReference type="AlphaFoldDB" id="A0A7Z0EI01"/>
<protein>
    <recommendedName>
        <fullName evidence="3">DUF4190 domain-containing protein</fullName>
    </recommendedName>
</protein>
<organism evidence="4 5">
    <name type="scientific">Glaciibacter psychrotolerans</name>
    <dbReference type="NCBI Taxonomy" id="670054"/>
    <lineage>
        <taxon>Bacteria</taxon>
        <taxon>Bacillati</taxon>
        <taxon>Actinomycetota</taxon>
        <taxon>Actinomycetes</taxon>
        <taxon>Micrococcales</taxon>
        <taxon>Microbacteriaceae</taxon>
        <taxon>Glaciibacter</taxon>
    </lineage>
</organism>
<proteinExistence type="predicted"/>
<evidence type="ECO:0000256" key="1">
    <source>
        <dbReference type="SAM" id="MobiDB-lite"/>
    </source>
</evidence>
<evidence type="ECO:0000313" key="5">
    <source>
        <dbReference type="Proteomes" id="UP000537260"/>
    </source>
</evidence>
<gene>
    <name evidence="4" type="ORF">HNR05_003386</name>
</gene>
<comment type="caution">
    <text evidence="4">The sequence shown here is derived from an EMBL/GenBank/DDBJ whole genome shotgun (WGS) entry which is preliminary data.</text>
</comment>
<dbReference type="Pfam" id="PF13828">
    <property type="entry name" value="DUF4190"/>
    <property type="match status" value="1"/>
</dbReference>
<keyword evidence="2" id="KW-0472">Membrane</keyword>
<feature type="transmembrane region" description="Helical" evidence="2">
    <location>
        <begin position="132"/>
        <end position="162"/>
    </location>
</feature>
<evidence type="ECO:0000313" key="4">
    <source>
        <dbReference type="EMBL" id="NYJ21595.1"/>
    </source>
</evidence>
<feature type="domain" description="DUF4190" evidence="3">
    <location>
        <begin position="96"/>
        <end position="150"/>
    </location>
</feature>
<feature type="region of interest" description="Disordered" evidence="1">
    <location>
        <begin position="1"/>
        <end position="48"/>
    </location>
</feature>
<evidence type="ECO:0000256" key="2">
    <source>
        <dbReference type="SAM" id="Phobius"/>
    </source>
</evidence>
<reference evidence="4 5" key="1">
    <citation type="submission" date="2020-07" db="EMBL/GenBank/DDBJ databases">
        <title>Sequencing the genomes of 1000 actinobacteria strains.</title>
        <authorList>
            <person name="Klenk H.-P."/>
        </authorList>
    </citation>
    <scope>NUCLEOTIDE SEQUENCE [LARGE SCALE GENOMIC DNA]</scope>
    <source>
        <strain evidence="4 5">LI1</strain>
    </source>
</reference>
<name>A0A7Z0EI01_9MICO</name>
<keyword evidence="2" id="KW-0812">Transmembrane</keyword>
<keyword evidence="2" id="KW-1133">Transmembrane helix</keyword>
<feature type="transmembrane region" description="Helical" evidence="2">
    <location>
        <begin position="96"/>
        <end position="120"/>
    </location>
</feature>
<feature type="compositionally biased region" description="Low complexity" evidence="1">
    <location>
        <begin position="23"/>
        <end position="48"/>
    </location>
</feature>
<dbReference type="Proteomes" id="UP000537260">
    <property type="component" value="Unassembled WGS sequence"/>
</dbReference>
<evidence type="ECO:0000259" key="3">
    <source>
        <dbReference type="Pfam" id="PF13828"/>
    </source>
</evidence>